<dbReference type="CDD" id="cd06581">
    <property type="entry name" value="TM_PBP1_LivM_like"/>
    <property type="match status" value="1"/>
</dbReference>
<keyword evidence="3" id="KW-1003">Cell membrane</keyword>
<feature type="transmembrane region" description="Helical" evidence="9">
    <location>
        <begin position="553"/>
        <end position="578"/>
    </location>
</feature>
<keyword evidence="7 9" id="KW-0472">Membrane</keyword>
<feature type="transmembrane region" description="Helical" evidence="9">
    <location>
        <begin position="64"/>
        <end position="86"/>
    </location>
</feature>
<feature type="transmembrane region" description="Helical" evidence="9">
    <location>
        <begin position="465"/>
        <end position="485"/>
    </location>
</feature>
<keyword evidence="5" id="KW-0029">Amino-acid transport</keyword>
<feature type="transmembrane region" description="Helical" evidence="9">
    <location>
        <begin position="267"/>
        <end position="287"/>
    </location>
</feature>
<feature type="transmembrane region" description="Helical" evidence="9">
    <location>
        <begin position="6"/>
        <end position="32"/>
    </location>
</feature>
<dbReference type="PANTHER" id="PTHR11795">
    <property type="entry name" value="BRANCHED-CHAIN AMINO ACID TRANSPORT SYSTEM PERMEASE PROTEIN LIVH"/>
    <property type="match status" value="1"/>
</dbReference>
<feature type="transmembrane region" description="Helical" evidence="9">
    <location>
        <begin position="336"/>
        <end position="357"/>
    </location>
</feature>
<keyword evidence="6 9" id="KW-1133">Transmembrane helix</keyword>
<dbReference type="Proteomes" id="UP000277498">
    <property type="component" value="Unassembled WGS sequence"/>
</dbReference>
<sequence length="638" mass="68247">MPDINVMQILINFLSLSAFYGLFAVGLALVFGVMKVVNFAHGEFFMMGGYALWLLLALMPGVPLWLVFAGALVIGPLVVAVMGIVVEKAIFEPTSRDAFGGFIASLGLSYVLQALVVMAFGVVSKSLPVMIPGQIQILGGTLTWQRLVVILCGVVMMAALWYFLARTRAGRAVRAASQDRNAALLQGINLRRVRMMTMAIGVAMAGLSGVLMASVINVSPYMGLEAIWKAFIVVIVGGLGSIPGAIVAAMLFGLIDSIVTTIGYGQYVIIIDTVIMLGVLTFFPRGLLGREAPPLDQGQVQRDQFMDGRVCVGLRLALVTGFVAALVALPLMASQYYTGIGILFLINLILVISYRTITTMGGWSFAHITMLAIGGYTTALLQTRLGLSFWAILPLSGIVAMGVALLIAFPVMGTRQFYFFLSTFAAGEAIRQCFIQFRGTFGGIEGIPFLSPPEDLFGLSFYDPVNYYFLALAVCIVSGALLWVFDRSRTGRTIKAMSENENLSAAVGINGLALKMLAFCVGSFFAGCAGSLFAAYNGFVAPTDFTAQFMFKIIAAVIIGGTRTFWGPVIGLVVLTVIEEALTGANQLVPLFWGLIIIFTVLFIPSGLEGLGRRILRRLTAGKPAPATYQGGNDASRA</sequence>
<feature type="transmembrane region" description="Helical" evidence="9">
    <location>
        <begin position="312"/>
        <end position="329"/>
    </location>
</feature>
<dbReference type="InterPro" id="IPR001851">
    <property type="entry name" value="ABC_transp_permease"/>
</dbReference>
<feature type="transmembrane region" description="Helical" evidence="9">
    <location>
        <begin position="230"/>
        <end position="255"/>
    </location>
</feature>
<evidence type="ECO:0000313" key="11">
    <source>
        <dbReference type="Proteomes" id="UP000277498"/>
    </source>
</evidence>
<protein>
    <submittedName>
        <fullName evidence="10">High-affinity branched-chain amino acid transport system permease protein LivH</fullName>
    </submittedName>
</protein>
<keyword evidence="4 9" id="KW-0812">Transmembrane</keyword>
<keyword evidence="2" id="KW-0813">Transport</keyword>
<evidence type="ECO:0000256" key="4">
    <source>
        <dbReference type="ARBA" id="ARBA00022692"/>
    </source>
</evidence>
<feature type="transmembrane region" description="Helical" evidence="9">
    <location>
        <begin position="363"/>
        <end position="381"/>
    </location>
</feature>
<dbReference type="InterPro" id="IPR052157">
    <property type="entry name" value="BCAA_transport_permease"/>
</dbReference>
<keyword evidence="11" id="KW-1185">Reference proteome</keyword>
<feature type="transmembrane region" description="Helical" evidence="9">
    <location>
        <begin position="388"/>
        <end position="412"/>
    </location>
</feature>
<comment type="subcellular location">
    <subcellularLocation>
        <location evidence="1">Cell membrane</location>
        <topology evidence="1">Multi-pass membrane protein</topology>
    </subcellularLocation>
</comment>
<evidence type="ECO:0000256" key="1">
    <source>
        <dbReference type="ARBA" id="ARBA00004651"/>
    </source>
</evidence>
<feature type="transmembrane region" description="Helical" evidence="9">
    <location>
        <begin position="143"/>
        <end position="164"/>
    </location>
</feature>
<dbReference type="GO" id="GO:0015658">
    <property type="term" value="F:branched-chain amino acid transmembrane transporter activity"/>
    <property type="evidence" value="ECO:0007669"/>
    <property type="project" value="InterPro"/>
</dbReference>
<evidence type="ECO:0000256" key="3">
    <source>
        <dbReference type="ARBA" id="ARBA00022475"/>
    </source>
</evidence>
<reference evidence="10 11" key="1">
    <citation type="submission" date="2018-11" db="EMBL/GenBank/DDBJ databases">
        <authorList>
            <person name="Criscuolo A."/>
        </authorList>
    </citation>
    <scope>NUCLEOTIDE SEQUENCE [LARGE SCALE GENOMIC DNA]</scope>
    <source>
        <strain evidence="10">ACIP111625</strain>
    </source>
</reference>
<proteinExistence type="inferred from homology"/>
<feature type="transmembrane region" description="Helical" evidence="9">
    <location>
        <begin position="98"/>
        <end position="123"/>
    </location>
</feature>
<accession>A0A3P5X291</accession>
<evidence type="ECO:0000313" key="10">
    <source>
        <dbReference type="EMBL" id="VDC22357.1"/>
    </source>
</evidence>
<comment type="similarity">
    <text evidence="8">Belongs to the binding-protein-dependent transport system permease family. LivHM subfamily.</text>
</comment>
<dbReference type="CDD" id="cd06582">
    <property type="entry name" value="TM_PBP1_LivH_like"/>
    <property type="match status" value="1"/>
</dbReference>
<dbReference type="AlphaFoldDB" id="A0A3P5X291"/>
<dbReference type="EMBL" id="UXAW01000041">
    <property type="protein sequence ID" value="VDC22357.1"/>
    <property type="molecule type" value="Genomic_DNA"/>
</dbReference>
<evidence type="ECO:0000256" key="9">
    <source>
        <dbReference type="SAM" id="Phobius"/>
    </source>
</evidence>
<evidence type="ECO:0000256" key="8">
    <source>
        <dbReference type="ARBA" id="ARBA00037998"/>
    </source>
</evidence>
<feature type="transmembrane region" description="Helical" evidence="9">
    <location>
        <begin position="198"/>
        <end position="218"/>
    </location>
</feature>
<dbReference type="InterPro" id="IPR043428">
    <property type="entry name" value="LivM-like"/>
</dbReference>
<dbReference type="GO" id="GO:0006865">
    <property type="term" value="P:amino acid transport"/>
    <property type="evidence" value="ECO:0007669"/>
    <property type="project" value="UniProtKB-KW"/>
</dbReference>
<feature type="transmembrane region" description="Helical" evidence="9">
    <location>
        <begin position="506"/>
        <end position="533"/>
    </location>
</feature>
<evidence type="ECO:0000256" key="2">
    <source>
        <dbReference type="ARBA" id="ARBA00022448"/>
    </source>
</evidence>
<dbReference type="Pfam" id="PF02653">
    <property type="entry name" value="BPD_transp_2"/>
    <property type="match status" value="2"/>
</dbReference>
<dbReference type="GO" id="GO:0005886">
    <property type="term" value="C:plasma membrane"/>
    <property type="evidence" value="ECO:0007669"/>
    <property type="project" value="UniProtKB-SubCell"/>
</dbReference>
<gene>
    <name evidence="10" type="primary">livH_4</name>
    <name evidence="10" type="ORF">XINFAN_00758</name>
</gene>
<evidence type="ECO:0000256" key="6">
    <source>
        <dbReference type="ARBA" id="ARBA00022989"/>
    </source>
</evidence>
<organism evidence="10 11">
    <name type="scientific">Pseudogemmobacter humi</name>
    <dbReference type="NCBI Taxonomy" id="2483812"/>
    <lineage>
        <taxon>Bacteria</taxon>
        <taxon>Pseudomonadati</taxon>
        <taxon>Pseudomonadota</taxon>
        <taxon>Alphaproteobacteria</taxon>
        <taxon>Rhodobacterales</taxon>
        <taxon>Paracoccaceae</taxon>
        <taxon>Pseudogemmobacter</taxon>
    </lineage>
</organism>
<evidence type="ECO:0000256" key="5">
    <source>
        <dbReference type="ARBA" id="ARBA00022970"/>
    </source>
</evidence>
<evidence type="ECO:0000256" key="7">
    <source>
        <dbReference type="ARBA" id="ARBA00023136"/>
    </source>
</evidence>
<dbReference type="PANTHER" id="PTHR11795:SF452">
    <property type="entry name" value="ABC TRANSPORTER PERMEASE PROTEIN"/>
    <property type="match status" value="1"/>
</dbReference>
<feature type="transmembrane region" description="Helical" evidence="9">
    <location>
        <begin position="590"/>
        <end position="608"/>
    </location>
</feature>
<dbReference type="RefSeq" id="WP_124085188.1">
    <property type="nucleotide sequence ID" value="NZ_UXAW01000041.1"/>
</dbReference>
<name>A0A3P5X291_9RHOB</name>
<dbReference type="OrthoDB" id="9810089at2"/>
<feature type="transmembrane region" description="Helical" evidence="9">
    <location>
        <begin position="39"/>
        <end position="58"/>
    </location>
</feature>